<dbReference type="Pfam" id="PF13411">
    <property type="entry name" value="MerR_1"/>
    <property type="match status" value="1"/>
</dbReference>
<keyword evidence="4" id="KW-0804">Transcription</keyword>
<dbReference type="PANTHER" id="PTHR30204:SF69">
    <property type="entry name" value="MERR-FAMILY TRANSCRIPTIONAL REGULATOR"/>
    <property type="match status" value="1"/>
</dbReference>
<evidence type="ECO:0000256" key="3">
    <source>
        <dbReference type="ARBA" id="ARBA00023125"/>
    </source>
</evidence>
<dbReference type="InterPro" id="IPR000551">
    <property type="entry name" value="MerR-type_HTH_dom"/>
</dbReference>
<evidence type="ECO:0000313" key="7">
    <source>
        <dbReference type="Proteomes" id="UP001501047"/>
    </source>
</evidence>
<dbReference type="InterPro" id="IPR011256">
    <property type="entry name" value="Reg_factor_effector_dom_sf"/>
</dbReference>
<dbReference type="CDD" id="cd01107">
    <property type="entry name" value="HTH_BmrR"/>
    <property type="match status" value="1"/>
</dbReference>
<keyword evidence="7" id="KW-1185">Reference proteome</keyword>
<keyword evidence="1" id="KW-0678">Repressor</keyword>
<evidence type="ECO:0000256" key="1">
    <source>
        <dbReference type="ARBA" id="ARBA00022491"/>
    </source>
</evidence>
<keyword evidence="3" id="KW-0238">DNA-binding</keyword>
<dbReference type="SMART" id="SM00422">
    <property type="entry name" value="HTH_MERR"/>
    <property type="match status" value="1"/>
</dbReference>
<dbReference type="Proteomes" id="UP001501047">
    <property type="component" value="Unassembled WGS sequence"/>
</dbReference>
<gene>
    <name evidence="6" type="ORF">GCM10008908_10680</name>
</gene>
<evidence type="ECO:0000256" key="4">
    <source>
        <dbReference type="ARBA" id="ARBA00023163"/>
    </source>
</evidence>
<name>A0ABN1KKM5_CLOSU</name>
<dbReference type="EMBL" id="BAAACI010000001">
    <property type="protein sequence ID" value="GAA0769283.1"/>
    <property type="molecule type" value="Genomic_DNA"/>
</dbReference>
<evidence type="ECO:0000259" key="5">
    <source>
        <dbReference type="PROSITE" id="PS50937"/>
    </source>
</evidence>
<comment type="caution">
    <text evidence="6">The sequence shown here is derived from an EMBL/GenBank/DDBJ whole genome shotgun (WGS) entry which is preliminary data.</text>
</comment>
<dbReference type="SUPFAM" id="SSF46955">
    <property type="entry name" value="Putative DNA-binding domain"/>
    <property type="match status" value="1"/>
</dbReference>
<accession>A0ABN1KKM5</accession>
<dbReference type="SUPFAM" id="SSF55136">
    <property type="entry name" value="Probable bacterial effector-binding domain"/>
    <property type="match status" value="1"/>
</dbReference>
<sequence length="277" mass="32769">MDTRFSIGEVSKLHNISIQTLRHYDKIGLLKPVYVNEKSKYRYYSVKHFIILDLIKQCKAMGLSLDEIKILVNNYTSINSILDIITKQKEIVEEKIKELDNIKNNICFLEDRIQTVLKEGVDEPFIKYCGERKFIKYSNTHRYTEEFEINLSKTLGYIEKKYGSTNKELVFPTSYVDFKNQEKLTYNNLMISINENMDIDEKKVITLKSGNYITINFDDDYKDTSKYYRKLVEYIEKNNIIVSGTFYEIYIMTRCGIDKEEKALGQIQILIDENKEF</sequence>
<evidence type="ECO:0000313" key="6">
    <source>
        <dbReference type="EMBL" id="GAA0769283.1"/>
    </source>
</evidence>
<dbReference type="InterPro" id="IPR009061">
    <property type="entry name" value="DNA-bd_dom_put_sf"/>
</dbReference>
<feature type="domain" description="HTH merR-type" evidence="5">
    <location>
        <begin position="4"/>
        <end position="74"/>
    </location>
</feature>
<dbReference type="PANTHER" id="PTHR30204">
    <property type="entry name" value="REDOX-CYCLING DRUG-SENSING TRANSCRIPTIONAL ACTIVATOR SOXR"/>
    <property type="match status" value="1"/>
</dbReference>
<reference evidence="6 7" key="1">
    <citation type="journal article" date="2019" name="Int. J. Syst. Evol. Microbiol.">
        <title>The Global Catalogue of Microorganisms (GCM) 10K type strain sequencing project: providing services to taxonomists for standard genome sequencing and annotation.</title>
        <authorList>
            <consortium name="The Broad Institute Genomics Platform"/>
            <consortium name="The Broad Institute Genome Sequencing Center for Infectious Disease"/>
            <person name="Wu L."/>
            <person name="Ma J."/>
        </authorList>
    </citation>
    <scope>NUCLEOTIDE SEQUENCE [LARGE SCALE GENOMIC DNA]</scope>
    <source>
        <strain evidence="6 7">JCM 1417</strain>
    </source>
</reference>
<dbReference type="InterPro" id="IPR047057">
    <property type="entry name" value="MerR_fam"/>
</dbReference>
<keyword evidence="2" id="KW-0805">Transcription regulation</keyword>
<dbReference type="PROSITE" id="PS50937">
    <property type="entry name" value="HTH_MERR_2"/>
    <property type="match status" value="1"/>
</dbReference>
<dbReference type="Gene3D" id="1.10.1660.10">
    <property type="match status" value="1"/>
</dbReference>
<evidence type="ECO:0000256" key="2">
    <source>
        <dbReference type="ARBA" id="ARBA00023015"/>
    </source>
</evidence>
<dbReference type="RefSeq" id="WP_343824308.1">
    <property type="nucleotide sequence ID" value="NZ_BAAACI010000001.1"/>
</dbReference>
<organism evidence="6 7">
    <name type="scientific">Clostridium subterminale</name>
    <dbReference type="NCBI Taxonomy" id="1550"/>
    <lineage>
        <taxon>Bacteria</taxon>
        <taxon>Bacillati</taxon>
        <taxon>Bacillota</taxon>
        <taxon>Clostridia</taxon>
        <taxon>Eubacteriales</taxon>
        <taxon>Clostridiaceae</taxon>
        <taxon>Clostridium</taxon>
    </lineage>
</organism>
<proteinExistence type="predicted"/>
<protein>
    <submittedName>
        <fullName evidence="6">MerR family transcriptional regulator</fullName>
    </submittedName>
</protein>
<dbReference type="Gene3D" id="3.20.80.10">
    <property type="entry name" value="Regulatory factor, effector binding domain"/>
    <property type="match status" value="1"/>
</dbReference>